<dbReference type="AlphaFoldDB" id="D5BW34"/>
<keyword evidence="2" id="KW-1185">Reference proteome</keyword>
<organism evidence="1 2">
    <name type="scientific">Nitrosococcus halophilus (strain Nc4)</name>
    <dbReference type="NCBI Taxonomy" id="472759"/>
    <lineage>
        <taxon>Bacteria</taxon>
        <taxon>Pseudomonadati</taxon>
        <taxon>Pseudomonadota</taxon>
        <taxon>Gammaproteobacteria</taxon>
        <taxon>Chromatiales</taxon>
        <taxon>Chromatiaceae</taxon>
        <taxon>Nitrosococcus</taxon>
    </lineage>
</organism>
<proteinExistence type="predicted"/>
<dbReference type="Proteomes" id="UP000001844">
    <property type="component" value="Chromosome"/>
</dbReference>
<dbReference type="eggNOG" id="COG4701">
    <property type="taxonomic scope" value="Bacteria"/>
</dbReference>
<dbReference type="HOGENOM" id="CLU_1523606_0_0_6"/>
<evidence type="ECO:0000313" key="1">
    <source>
        <dbReference type="EMBL" id="ADE13684.1"/>
    </source>
</evidence>
<dbReference type="Pfam" id="PF05258">
    <property type="entry name" value="DciA"/>
    <property type="match status" value="1"/>
</dbReference>
<reference evidence="2" key="1">
    <citation type="submission" date="2010-04" db="EMBL/GenBank/DDBJ databases">
        <title>Complete genome sequence of Nitrosococcus halophilus Nc4, a salt-adapted, aerobic obligate ammonia-oxidizing sulfur purple bacterium.</title>
        <authorList>
            <consortium name="US DOE Joint Genome Institute"/>
            <person name="Campbell M.A."/>
            <person name="Malfatti S.A."/>
            <person name="Chain P.S.G."/>
            <person name="Heidelberg J.F."/>
            <person name="Ward B.B."/>
            <person name="Klotz M.G."/>
        </authorList>
    </citation>
    <scope>NUCLEOTIDE SEQUENCE [LARGE SCALE GENOMIC DNA]</scope>
    <source>
        <strain evidence="2">Nc4</strain>
    </source>
</reference>
<evidence type="ECO:0008006" key="3">
    <source>
        <dbReference type="Google" id="ProtNLM"/>
    </source>
</evidence>
<dbReference type="RefSeq" id="WP_013031579.1">
    <property type="nucleotide sequence ID" value="NC_013960.1"/>
</dbReference>
<evidence type="ECO:0000313" key="2">
    <source>
        <dbReference type="Proteomes" id="UP000001844"/>
    </source>
</evidence>
<dbReference type="KEGG" id="nhl:Nhal_0498"/>
<dbReference type="InterPro" id="IPR007922">
    <property type="entry name" value="DciA-like"/>
</dbReference>
<accession>D5BW34</accession>
<sequence length="176" mass="19760">MNTIAAFRGLGKDDNLHDLIFGINLGIPTMQVAQPIGKLLDTTEGNLQRLLARAKALQQLTSKIRQCLPETLSPHCLVANIRDHRLIVHTDTAARANLLRYYTPSIIKYLQQYPEFRNLRKVTIKVRPLYCLAPASQAQRPFLSPGNGTLLRNIASGMKDPHLKSAFLRLSRRANP</sequence>
<dbReference type="EMBL" id="CP001798">
    <property type="protein sequence ID" value="ADE13684.1"/>
    <property type="molecule type" value="Genomic_DNA"/>
</dbReference>
<protein>
    <recommendedName>
        <fullName evidence="3">DUF721 domain-containing protein</fullName>
    </recommendedName>
</protein>
<name>D5BW34_NITHN</name>
<gene>
    <name evidence="1" type="ordered locus">Nhal_0498</name>
</gene>
<dbReference type="STRING" id="472759.Nhal_0498"/>